<proteinExistence type="predicted"/>
<feature type="compositionally biased region" description="Basic and acidic residues" evidence="1">
    <location>
        <begin position="122"/>
        <end position="137"/>
    </location>
</feature>
<protein>
    <submittedName>
        <fullName evidence="2">Uncharacterized protein</fullName>
    </submittedName>
</protein>
<keyword evidence="3" id="KW-1185">Reference proteome</keyword>
<evidence type="ECO:0000313" key="3">
    <source>
        <dbReference type="Proteomes" id="UP000253792"/>
    </source>
</evidence>
<name>A0A369LCQ0_9ACTN</name>
<comment type="caution">
    <text evidence="2">The sequence shown here is derived from an EMBL/GenBank/DDBJ whole genome shotgun (WGS) entry which is preliminary data.</text>
</comment>
<dbReference type="EMBL" id="PPTP01000001">
    <property type="protein sequence ID" value="RDB57411.1"/>
    <property type="molecule type" value="Genomic_DNA"/>
</dbReference>
<feature type="compositionally biased region" description="Basic and acidic residues" evidence="1">
    <location>
        <begin position="86"/>
        <end position="98"/>
    </location>
</feature>
<reference evidence="2 3" key="1">
    <citation type="journal article" date="2018" name="Elife">
        <title>Discovery and characterization of a prevalent human gut bacterial enzyme sufficient for the inactivation of a family of plant toxins.</title>
        <authorList>
            <person name="Koppel N."/>
            <person name="Bisanz J.E."/>
            <person name="Pandelia M.E."/>
            <person name="Turnbaugh P.J."/>
            <person name="Balskus E.P."/>
        </authorList>
    </citation>
    <scope>NUCLEOTIDE SEQUENCE [LARGE SCALE GENOMIC DNA]</scope>
    <source>
        <strain evidence="3">anaerobia AP69FAA</strain>
    </source>
</reference>
<sequence>MLTRKLIKGDRYRAGLWKLEERCYEAHVRMPNAKFMIRTYRCTQGEAVAKFDSWVEAEGLDLAEDGAREACEGSIDDGMGTARRPLNREERRAMERRDRKIKKRQARKAASEADAARQSQDMGKEETEMQKVSKTDGQKTAAAGTKAPETEPARCYTLMCTGDLGTAPVMVFRNEGDANDMMRALEQVAKVTSPDTVYDVMEAPFKEAI</sequence>
<evidence type="ECO:0000313" key="2">
    <source>
        <dbReference type="EMBL" id="RDB57411.1"/>
    </source>
</evidence>
<evidence type="ECO:0000256" key="1">
    <source>
        <dbReference type="SAM" id="MobiDB-lite"/>
    </source>
</evidence>
<feature type="region of interest" description="Disordered" evidence="1">
    <location>
        <begin position="71"/>
        <end position="147"/>
    </location>
</feature>
<gene>
    <name evidence="2" type="ORF">C1880_00875</name>
</gene>
<dbReference type="AlphaFoldDB" id="A0A369LCQ0"/>
<dbReference type="OrthoDB" id="3199500at2"/>
<accession>A0A369LCQ0</accession>
<dbReference type="Proteomes" id="UP000253792">
    <property type="component" value="Unassembled WGS sequence"/>
</dbReference>
<dbReference type="RefSeq" id="WP_114619932.1">
    <property type="nucleotide sequence ID" value="NZ_PPTP01000001.1"/>
</dbReference>
<organism evidence="2 3">
    <name type="scientific">Senegalimassilia anaerobia</name>
    <dbReference type="NCBI Taxonomy" id="1473216"/>
    <lineage>
        <taxon>Bacteria</taxon>
        <taxon>Bacillati</taxon>
        <taxon>Actinomycetota</taxon>
        <taxon>Coriobacteriia</taxon>
        <taxon>Coriobacteriales</taxon>
        <taxon>Coriobacteriaceae</taxon>
        <taxon>Senegalimassilia</taxon>
    </lineage>
</organism>